<dbReference type="Proteomes" id="UP001152888">
    <property type="component" value="Unassembled WGS sequence"/>
</dbReference>
<protein>
    <submittedName>
        <fullName evidence="2">Uncharacterized protein</fullName>
    </submittedName>
</protein>
<name>A0A9P0P5J9_ACAOB</name>
<gene>
    <name evidence="2" type="ORF">ACAOBT_LOCUS9678</name>
</gene>
<evidence type="ECO:0000256" key="1">
    <source>
        <dbReference type="SAM" id="MobiDB-lite"/>
    </source>
</evidence>
<feature type="region of interest" description="Disordered" evidence="1">
    <location>
        <begin position="48"/>
        <end position="74"/>
    </location>
</feature>
<evidence type="ECO:0000313" key="3">
    <source>
        <dbReference type="Proteomes" id="UP001152888"/>
    </source>
</evidence>
<keyword evidence="3" id="KW-1185">Reference proteome</keyword>
<organism evidence="2 3">
    <name type="scientific">Acanthoscelides obtectus</name>
    <name type="common">Bean weevil</name>
    <name type="synonym">Bruchus obtectus</name>
    <dbReference type="NCBI Taxonomy" id="200917"/>
    <lineage>
        <taxon>Eukaryota</taxon>
        <taxon>Metazoa</taxon>
        <taxon>Ecdysozoa</taxon>
        <taxon>Arthropoda</taxon>
        <taxon>Hexapoda</taxon>
        <taxon>Insecta</taxon>
        <taxon>Pterygota</taxon>
        <taxon>Neoptera</taxon>
        <taxon>Endopterygota</taxon>
        <taxon>Coleoptera</taxon>
        <taxon>Polyphaga</taxon>
        <taxon>Cucujiformia</taxon>
        <taxon>Chrysomeloidea</taxon>
        <taxon>Chrysomelidae</taxon>
        <taxon>Bruchinae</taxon>
        <taxon>Bruchini</taxon>
        <taxon>Acanthoscelides</taxon>
    </lineage>
</organism>
<feature type="compositionally biased region" description="Polar residues" evidence="1">
    <location>
        <begin position="95"/>
        <end position="121"/>
    </location>
</feature>
<feature type="region of interest" description="Disordered" evidence="1">
    <location>
        <begin position="89"/>
        <end position="121"/>
    </location>
</feature>
<dbReference type="EMBL" id="CAKOFQ010006791">
    <property type="protein sequence ID" value="CAH1971896.1"/>
    <property type="molecule type" value="Genomic_DNA"/>
</dbReference>
<evidence type="ECO:0000313" key="2">
    <source>
        <dbReference type="EMBL" id="CAH1971896.1"/>
    </source>
</evidence>
<reference evidence="2" key="1">
    <citation type="submission" date="2022-03" db="EMBL/GenBank/DDBJ databases">
        <authorList>
            <person name="Sayadi A."/>
        </authorList>
    </citation>
    <scope>NUCLEOTIDE SEQUENCE</scope>
</reference>
<dbReference type="AlphaFoldDB" id="A0A9P0P5J9"/>
<proteinExistence type="predicted"/>
<comment type="caution">
    <text evidence="2">The sequence shown here is derived from an EMBL/GenBank/DDBJ whole genome shotgun (WGS) entry which is preliminary data.</text>
</comment>
<accession>A0A9P0P5J9</accession>
<sequence>MRLKLKIDIFNLVLGRQQAPPQMSNVAYHAEPSTSRSYSHEALGQQYSTPHSEYQLNSYSNTPYDTRSYTSNHQTYPSNVQIQTVIPVPIPSPSASTNVSENSQEPSELDLFTNTDTYRLN</sequence>